<evidence type="ECO:0000256" key="3">
    <source>
        <dbReference type="ARBA" id="ARBA00021364"/>
    </source>
</evidence>
<name>A0A1G2R7I5_9BACT</name>
<dbReference type="EC" id="6.3.1.2" evidence="7"/>
<keyword evidence="7" id="KW-0436">Ligase</keyword>
<evidence type="ECO:0000256" key="6">
    <source>
        <dbReference type="RuleBase" id="RU000384"/>
    </source>
</evidence>
<dbReference type="PANTHER" id="PTHR43407">
    <property type="entry name" value="GLUTAMINE SYNTHETASE"/>
    <property type="match status" value="1"/>
</dbReference>
<keyword evidence="7" id="KW-0547">Nucleotide-binding</keyword>
<dbReference type="Gene3D" id="3.10.20.70">
    <property type="entry name" value="Glutamine synthetase, N-terminal domain"/>
    <property type="match status" value="1"/>
</dbReference>
<sequence length="472" mass="53154">MDKESLLRQVRKDEVVFVQLWFSDIHGNLKRKTIMADELAEALERGSWFDGSSIEGFTRIQESDAQLLPDPTTYQLIPWARVKDEETGRIKRGARIFCDVLRPDGQSFEGDPRYILKRALAKAKRMGFIYNTSPEVEFFLFKQRGQCLVPLDRAGYFDATGDLAHGFRDSVVARLDKMGIVVEMTHHEVSPGQYEIGIKYSDALSMADNVMTVKHVIERTARDKYKWLAVFMPKPIANINGSGMHTHQSLFRAGDNAFCDMRDRNAYHLSEIARQFIAGQIAHVKALSAIMAPTVNSYKRLVPGYEAPTYICWGGMNRAALIRVPAYTSEKPKSVRCELRASDPLCNPYLAFAAMLAAGLDGIEKGFSCPKPAEGDVFKLSPEELESRGIGQLPGSLKEALDYLEQDDVILNALGGHTAKWFLDAKKKECEEYEEACGGDTGAYSMQVTEWEIRKYLFGGYREEDLTIRIPK</sequence>
<dbReference type="InterPro" id="IPR036651">
    <property type="entry name" value="Gln_synt_N_sf"/>
</dbReference>
<proteinExistence type="inferred from homology"/>
<dbReference type="GO" id="GO:0005737">
    <property type="term" value="C:cytoplasm"/>
    <property type="evidence" value="ECO:0007669"/>
    <property type="project" value="UniProtKB-SubCell"/>
</dbReference>
<dbReference type="GO" id="GO:0016020">
    <property type="term" value="C:membrane"/>
    <property type="evidence" value="ECO:0007669"/>
    <property type="project" value="TreeGrafter"/>
</dbReference>
<dbReference type="EMBL" id="MHTX01000020">
    <property type="protein sequence ID" value="OHA68232.1"/>
    <property type="molecule type" value="Genomic_DNA"/>
</dbReference>
<dbReference type="PROSITE" id="PS00180">
    <property type="entry name" value="GLNA_1"/>
    <property type="match status" value="1"/>
</dbReference>
<comment type="caution">
    <text evidence="10">The sequence shown here is derived from an EMBL/GenBank/DDBJ whole genome shotgun (WGS) entry which is preliminary data.</text>
</comment>
<dbReference type="InterPro" id="IPR014746">
    <property type="entry name" value="Gln_synth/guanido_kin_cat_dom"/>
</dbReference>
<evidence type="ECO:0000256" key="4">
    <source>
        <dbReference type="ARBA" id="ARBA00022490"/>
    </source>
</evidence>
<keyword evidence="7" id="KW-0067">ATP-binding</keyword>
<dbReference type="PANTHER" id="PTHR43407:SF1">
    <property type="entry name" value="LENGSIN"/>
    <property type="match status" value="1"/>
</dbReference>
<feature type="domain" description="GS beta-grasp" evidence="8">
    <location>
        <begin position="8"/>
        <end position="105"/>
    </location>
</feature>
<evidence type="ECO:0000256" key="5">
    <source>
        <dbReference type="PROSITE-ProRule" id="PRU01330"/>
    </source>
</evidence>
<evidence type="ECO:0000259" key="9">
    <source>
        <dbReference type="PROSITE" id="PS51987"/>
    </source>
</evidence>
<gene>
    <name evidence="10" type="ORF">A3D59_03300</name>
</gene>
<dbReference type="PROSITE" id="PS00181">
    <property type="entry name" value="GLNA_ATP"/>
    <property type="match status" value="1"/>
</dbReference>
<dbReference type="GO" id="GO:0005524">
    <property type="term" value="F:ATP binding"/>
    <property type="evidence" value="ECO:0007669"/>
    <property type="project" value="UniProtKB-KW"/>
</dbReference>
<dbReference type="InterPro" id="IPR008146">
    <property type="entry name" value="Gln_synth_cat_dom"/>
</dbReference>
<dbReference type="SUPFAM" id="SSF54368">
    <property type="entry name" value="Glutamine synthetase, N-terminal domain"/>
    <property type="match status" value="1"/>
</dbReference>
<dbReference type="PROSITE" id="PS51986">
    <property type="entry name" value="GS_BETA_GRASP"/>
    <property type="match status" value="1"/>
</dbReference>
<evidence type="ECO:0000256" key="7">
    <source>
        <dbReference type="RuleBase" id="RU004356"/>
    </source>
</evidence>
<dbReference type="Proteomes" id="UP000179258">
    <property type="component" value="Unassembled WGS sequence"/>
</dbReference>
<comment type="subcellular location">
    <subcellularLocation>
        <location evidence="1">Cytoplasm</location>
    </subcellularLocation>
</comment>
<dbReference type="GO" id="GO:0004356">
    <property type="term" value="F:glutamine synthetase activity"/>
    <property type="evidence" value="ECO:0007669"/>
    <property type="project" value="UniProtKB-EC"/>
</dbReference>
<dbReference type="AlphaFoldDB" id="A0A1G2R7I5"/>
<evidence type="ECO:0000256" key="2">
    <source>
        <dbReference type="ARBA" id="ARBA00009897"/>
    </source>
</evidence>
<dbReference type="GO" id="GO:0006542">
    <property type="term" value="P:glutamine biosynthetic process"/>
    <property type="evidence" value="ECO:0007669"/>
    <property type="project" value="InterPro"/>
</dbReference>
<dbReference type="Pfam" id="PF00120">
    <property type="entry name" value="Gln-synt_C"/>
    <property type="match status" value="1"/>
</dbReference>
<comment type="catalytic activity">
    <reaction evidence="7">
        <text>L-glutamate + NH4(+) + ATP = L-glutamine + ADP + phosphate + H(+)</text>
        <dbReference type="Rhea" id="RHEA:16169"/>
        <dbReference type="ChEBI" id="CHEBI:15378"/>
        <dbReference type="ChEBI" id="CHEBI:28938"/>
        <dbReference type="ChEBI" id="CHEBI:29985"/>
        <dbReference type="ChEBI" id="CHEBI:30616"/>
        <dbReference type="ChEBI" id="CHEBI:43474"/>
        <dbReference type="ChEBI" id="CHEBI:58359"/>
        <dbReference type="ChEBI" id="CHEBI:456216"/>
        <dbReference type="EC" id="6.3.1.2"/>
    </reaction>
</comment>
<evidence type="ECO:0000256" key="1">
    <source>
        <dbReference type="ARBA" id="ARBA00004496"/>
    </source>
</evidence>
<reference evidence="10 11" key="1">
    <citation type="journal article" date="2016" name="Nat. Commun.">
        <title>Thousands of microbial genomes shed light on interconnected biogeochemical processes in an aquifer system.</title>
        <authorList>
            <person name="Anantharaman K."/>
            <person name="Brown C.T."/>
            <person name="Hug L.A."/>
            <person name="Sharon I."/>
            <person name="Castelle C.J."/>
            <person name="Probst A.J."/>
            <person name="Thomas B.C."/>
            <person name="Singh A."/>
            <person name="Wilkins M.J."/>
            <person name="Karaoz U."/>
            <person name="Brodie E.L."/>
            <person name="Williams K.H."/>
            <person name="Hubbard S.S."/>
            <person name="Banfield J.F."/>
        </authorList>
    </citation>
    <scope>NUCLEOTIDE SEQUENCE [LARGE SCALE GENOMIC DNA]</scope>
</reference>
<dbReference type="SUPFAM" id="SSF55931">
    <property type="entry name" value="Glutamine synthetase/guanido kinase"/>
    <property type="match status" value="1"/>
</dbReference>
<dbReference type="InterPro" id="IPR027303">
    <property type="entry name" value="Gln_synth_gly_rich_site"/>
</dbReference>
<organism evidence="10 11">
    <name type="scientific">Candidatus Wildermuthbacteria bacterium RIFCSPHIGHO2_02_FULL_47_17</name>
    <dbReference type="NCBI Taxonomy" id="1802452"/>
    <lineage>
        <taxon>Bacteria</taxon>
        <taxon>Candidatus Wildermuthiibacteriota</taxon>
    </lineage>
</organism>
<comment type="similarity">
    <text evidence="2 5 6">Belongs to the glutamine synthetase family.</text>
</comment>
<dbReference type="InterPro" id="IPR027302">
    <property type="entry name" value="Gln_synth_N_conserv_site"/>
</dbReference>
<dbReference type="PROSITE" id="PS51987">
    <property type="entry name" value="GS_CATALYTIC"/>
    <property type="match status" value="1"/>
</dbReference>
<evidence type="ECO:0000259" key="8">
    <source>
        <dbReference type="PROSITE" id="PS51986"/>
    </source>
</evidence>
<accession>A0A1G2R7I5</accession>
<dbReference type="SMART" id="SM01230">
    <property type="entry name" value="Gln-synt_C"/>
    <property type="match status" value="1"/>
</dbReference>
<protein>
    <recommendedName>
        <fullName evidence="3 7">Glutamine synthetase</fullName>
        <ecNumber evidence="7">6.3.1.2</ecNumber>
    </recommendedName>
</protein>
<evidence type="ECO:0000313" key="11">
    <source>
        <dbReference type="Proteomes" id="UP000179258"/>
    </source>
</evidence>
<dbReference type="Pfam" id="PF03951">
    <property type="entry name" value="Gln-synt_N"/>
    <property type="match status" value="1"/>
</dbReference>
<feature type="domain" description="GS catalytic" evidence="9">
    <location>
        <begin position="112"/>
        <end position="472"/>
    </location>
</feature>
<dbReference type="Gene3D" id="3.30.590.10">
    <property type="entry name" value="Glutamine synthetase/guanido kinase, catalytic domain"/>
    <property type="match status" value="1"/>
</dbReference>
<keyword evidence="4" id="KW-0963">Cytoplasm</keyword>
<evidence type="ECO:0000313" key="10">
    <source>
        <dbReference type="EMBL" id="OHA68232.1"/>
    </source>
</evidence>
<dbReference type="InterPro" id="IPR008147">
    <property type="entry name" value="Gln_synt_N"/>
</dbReference>